<sequence>MKYMILRTRRNSMNVLECMGVDPMDWFLGDKEVASRLMQMTTIVSQTNDAGDIRDAFYEVLEPVHDRLPWTFAPLFASGRLSSRMLARELHWGFRLFAGRFIGGNDLSSISRTIRGYHKKKIKVNLDILGDAVFSETEAQKYVDDYCRLFSGLPKYGIDASYDVSASVKISAAYSQIDPLSLEYSVDMICDRLEPFFVLAQKTGFNIFFDALERDYREIQLRVFERYYKKYGAIARCVLQSYTTDSLEIIHRLARLHYRYGDELWVRLVLGAYHSFEQYLAELRGWHVPVWTVKEDTNRNFRACFIEGIRQGLHMVSGTHNVDHILHALVHGSYETQLIRGMGEPYAEQALIPNGLPVRFYVPVLLTSSFAQGIGFLIRRVDDNTGSESFLARFHGKKMKNAIDILQKGIQALPGRE</sequence>
<dbReference type="PANTHER" id="PTHR13914">
    <property type="entry name" value="PROLINE OXIDASE"/>
    <property type="match status" value="1"/>
</dbReference>
<organism evidence="3 4">
    <name type="scientific">Candidatus Niyogibacteria bacterium CG10_big_fil_rev_8_21_14_0_10_46_36</name>
    <dbReference type="NCBI Taxonomy" id="1974726"/>
    <lineage>
        <taxon>Bacteria</taxon>
        <taxon>Candidatus Niyogiibacteriota</taxon>
    </lineage>
</organism>
<proteinExistence type="predicted"/>
<gene>
    <name evidence="3" type="ORF">COU47_00950</name>
</gene>
<dbReference type="PANTHER" id="PTHR13914:SF0">
    <property type="entry name" value="PROLINE DEHYDROGENASE 1, MITOCHONDRIAL"/>
    <property type="match status" value="1"/>
</dbReference>
<dbReference type="EMBL" id="PFCO01000001">
    <property type="protein sequence ID" value="PIR69986.1"/>
    <property type="molecule type" value="Genomic_DNA"/>
</dbReference>
<dbReference type="Pfam" id="PF01619">
    <property type="entry name" value="Pro_dh"/>
    <property type="match status" value="1"/>
</dbReference>
<dbReference type="InterPro" id="IPR002872">
    <property type="entry name" value="Proline_DH_dom"/>
</dbReference>
<evidence type="ECO:0000259" key="2">
    <source>
        <dbReference type="Pfam" id="PF01619"/>
    </source>
</evidence>
<accession>A0A2H0TEL4</accession>
<keyword evidence="1" id="KW-0560">Oxidoreductase</keyword>
<dbReference type="GO" id="GO:0071949">
    <property type="term" value="F:FAD binding"/>
    <property type="evidence" value="ECO:0007669"/>
    <property type="project" value="TreeGrafter"/>
</dbReference>
<dbReference type="GO" id="GO:0010133">
    <property type="term" value="P:L-proline catabolic process to L-glutamate"/>
    <property type="evidence" value="ECO:0007669"/>
    <property type="project" value="TreeGrafter"/>
</dbReference>
<dbReference type="Gene3D" id="3.20.20.220">
    <property type="match status" value="1"/>
</dbReference>
<name>A0A2H0TEL4_9BACT</name>
<dbReference type="InterPro" id="IPR015659">
    <property type="entry name" value="Proline_oxidase"/>
</dbReference>
<evidence type="ECO:0000313" key="4">
    <source>
        <dbReference type="Proteomes" id="UP000231503"/>
    </source>
</evidence>
<dbReference type="InterPro" id="IPR029041">
    <property type="entry name" value="FAD-linked_oxidoreductase-like"/>
</dbReference>
<feature type="domain" description="Proline dehydrogenase" evidence="2">
    <location>
        <begin position="112"/>
        <end position="392"/>
    </location>
</feature>
<evidence type="ECO:0000313" key="3">
    <source>
        <dbReference type="EMBL" id="PIR69986.1"/>
    </source>
</evidence>
<comment type="caution">
    <text evidence="3">The sequence shown here is derived from an EMBL/GenBank/DDBJ whole genome shotgun (WGS) entry which is preliminary data.</text>
</comment>
<dbReference type="SUPFAM" id="SSF51730">
    <property type="entry name" value="FAD-linked oxidoreductase"/>
    <property type="match status" value="1"/>
</dbReference>
<evidence type="ECO:0000256" key="1">
    <source>
        <dbReference type="ARBA" id="ARBA00023002"/>
    </source>
</evidence>
<reference evidence="4" key="1">
    <citation type="submission" date="2017-09" db="EMBL/GenBank/DDBJ databases">
        <title>Depth-based differentiation of microbial function through sediment-hosted aquifers and enrichment of novel symbionts in the deep terrestrial subsurface.</title>
        <authorList>
            <person name="Probst A.J."/>
            <person name="Ladd B."/>
            <person name="Jarett J.K."/>
            <person name="Geller-Mcgrath D.E."/>
            <person name="Sieber C.M.K."/>
            <person name="Emerson J.B."/>
            <person name="Anantharaman K."/>
            <person name="Thomas B.C."/>
            <person name="Malmstrom R."/>
            <person name="Stieglmeier M."/>
            <person name="Klingl A."/>
            <person name="Woyke T."/>
            <person name="Ryan C.M."/>
            <person name="Banfield J.F."/>
        </authorList>
    </citation>
    <scope>NUCLEOTIDE SEQUENCE [LARGE SCALE GENOMIC DNA]</scope>
</reference>
<dbReference type="Proteomes" id="UP000231503">
    <property type="component" value="Unassembled WGS sequence"/>
</dbReference>
<dbReference type="AlphaFoldDB" id="A0A2H0TEL4"/>
<protein>
    <recommendedName>
        <fullName evidence="2">Proline dehydrogenase domain-containing protein</fullName>
    </recommendedName>
</protein>
<dbReference type="GO" id="GO:0004657">
    <property type="term" value="F:proline dehydrogenase activity"/>
    <property type="evidence" value="ECO:0007669"/>
    <property type="project" value="InterPro"/>
</dbReference>